<dbReference type="InterPro" id="IPR004843">
    <property type="entry name" value="Calcineurin-like_PHP"/>
</dbReference>
<dbReference type="InterPro" id="IPR029052">
    <property type="entry name" value="Metallo-depent_PP-like"/>
</dbReference>
<organism evidence="2 3">
    <name type="scientific">Aspergillus sclerotialis</name>
    <dbReference type="NCBI Taxonomy" id="2070753"/>
    <lineage>
        <taxon>Eukaryota</taxon>
        <taxon>Fungi</taxon>
        <taxon>Dikarya</taxon>
        <taxon>Ascomycota</taxon>
        <taxon>Pezizomycotina</taxon>
        <taxon>Eurotiomycetes</taxon>
        <taxon>Eurotiomycetidae</taxon>
        <taxon>Eurotiales</taxon>
        <taxon>Aspergillaceae</taxon>
        <taxon>Aspergillus</taxon>
        <taxon>Aspergillus subgen. Polypaecilum</taxon>
    </lineage>
</organism>
<dbReference type="PANTHER" id="PTHR12905">
    <property type="entry name" value="METALLOPHOSPHOESTERASE"/>
    <property type="match status" value="1"/>
</dbReference>
<dbReference type="Proteomes" id="UP000266188">
    <property type="component" value="Unassembled WGS sequence"/>
</dbReference>
<dbReference type="EMBL" id="MVGC01000022">
    <property type="protein sequence ID" value="RJE26430.1"/>
    <property type="molecule type" value="Genomic_DNA"/>
</dbReference>
<dbReference type="OrthoDB" id="630188at2759"/>
<evidence type="ECO:0000313" key="2">
    <source>
        <dbReference type="EMBL" id="RJE26430.1"/>
    </source>
</evidence>
<protein>
    <recommendedName>
        <fullName evidence="1">Calcineurin-like phosphoesterase domain-containing protein</fullName>
    </recommendedName>
</protein>
<proteinExistence type="predicted"/>
<feature type="domain" description="Calcineurin-like phosphoesterase" evidence="1">
    <location>
        <begin position="5"/>
        <end position="201"/>
    </location>
</feature>
<gene>
    <name evidence="2" type="ORF">PHISCL_01231</name>
</gene>
<dbReference type="PANTHER" id="PTHR12905:SF16">
    <property type="entry name" value="SER_THR PROTEIN PHOSPHATASE FAMILY PROTEIN (AFU_ORTHOLOGUE AFUA_1G06000)"/>
    <property type="match status" value="1"/>
</dbReference>
<comment type="caution">
    <text evidence="2">The sequence shown here is derived from an EMBL/GenBank/DDBJ whole genome shotgun (WGS) entry which is preliminary data.</text>
</comment>
<dbReference type="Gene3D" id="3.60.21.10">
    <property type="match status" value="1"/>
</dbReference>
<sequence length="361" mass="40186">MPKTRFVCISDTHGYTPSEAGFKLPAGDVLIHAGDLTNQGSKIEIEKTINWISKTEYQVKIIVAGNHDTTLDPITPHSNDDQDLQKYLELLLSSSPQMVYLNHQAALIRLTRPTGPRAMFKIFGSPYSRQISRTWAAFGYEADDAEGLWSQIPLDADIVVTHTPPHSHLDTRGENRTGCKALNRVLRQVRPCLAVCGHVHEARGVERVRWGVDSFGKESTVRERGYEGHNEDYVERVAMPPSGSKKQCIVDLTGRKERKLDSCGFGSKAIGASFSPEQNIVNVPSSGQDDGNTLKPPMTNQQVSSDNISYQDDEYLRLRSLRRETCIVNSAIMATSWPHRGGKKFNSPIVVDLELPEADKM</sequence>
<dbReference type="SUPFAM" id="SSF56300">
    <property type="entry name" value="Metallo-dependent phosphatases"/>
    <property type="match status" value="1"/>
</dbReference>
<dbReference type="GO" id="GO:0016787">
    <property type="term" value="F:hydrolase activity"/>
    <property type="evidence" value="ECO:0007669"/>
    <property type="project" value="InterPro"/>
</dbReference>
<keyword evidence="3" id="KW-1185">Reference proteome</keyword>
<dbReference type="Pfam" id="PF00149">
    <property type="entry name" value="Metallophos"/>
    <property type="match status" value="1"/>
</dbReference>
<evidence type="ECO:0000259" key="1">
    <source>
        <dbReference type="Pfam" id="PF00149"/>
    </source>
</evidence>
<reference evidence="3" key="1">
    <citation type="submission" date="2017-02" db="EMBL/GenBank/DDBJ databases">
        <authorList>
            <person name="Tafer H."/>
            <person name="Lopandic K."/>
        </authorList>
    </citation>
    <scope>NUCLEOTIDE SEQUENCE [LARGE SCALE GENOMIC DNA]</scope>
    <source>
        <strain evidence="3">CBS 366.77</strain>
    </source>
</reference>
<accession>A0A3A2ZUN9</accession>
<dbReference type="AlphaFoldDB" id="A0A3A2ZUN9"/>
<dbReference type="CDD" id="cd07379">
    <property type="entry name" value="MPP_239FB"/>
    <property type="match status" value="1"/>
</dbReference>
<evidence type="ECO:0000313" key="3">
    <source>
        <dbReference type="Proteomes" id="UP000266188"/>
    </source>
</evidence>
<name>A0A3A2ZUN9_9EURO</name>
<dbReference type="InterPro" id="IPR051693">
    <property type="entry name" value="UPF0046_metallophosphoest"/>
</dbReference>